<dbReference type="EMBL" id="CM044705">
    <property type="protein sequence ID" value="KAI5665139.1"/>
    <property type="molecule type" value="Genomic_DNA"/>
</dbReference>
<sequence>MESSIVIKVKYGETLRRFNARIMDGELDLNMDGLRAKVLGLFKFSPDAELTMTYVDEDNDIVTLADDEDLHDVVRQNLNPLRITVNLTTERSGKSSSRTSGTSTPLRSPQVQQPLNEIFNAIPEPLRNKVVKYGTEILASAGSNSAFAELLLNQLSDHRSSLTAAPQDGAARTATETVSKNTAGSNVEGAAIAVMSSDVSEKVTPNDRPEPSMGNGKVKSLNLQGGSKDSAPTIPGLEDLRAALDSVTESATVDPKPPSTSQTSVGKKLIKLASPVSKSELTAAEKSVKSSSSAPVVSNSVPADNIKAVEMTSTVPKTPTINAFPPLFAPGQWSNLNSPPTDTGSSSSKNPVPSPISQCPFTGLPLGNNSSRASPINPFVLQSRRNRGEGDGSGMVFHRGVGCDGCGVHPITGPRFKSKVKDDYDLCSFCYGQMGNENDYIRMDRPMTYGHPFHFKRVHELHTRGHSAHPAVLKCGWKTIRSKLDSRFIQDMNVLDGTMMAPLTPFTKIWRMKNNGTLVWPLGTQLVWIGGDKLTHALSADLEIPDSGVPVDKELDVAVDFVAPKHPGRYISYWRMASPSGQRFGQRVWVLIHVLASSEEVAPEGFRSFNLNLPPVSNGMSNPETMNVHPEPMVEDGLSELGITEFASSNRATDLVEPFVDLPVEKEQDLNFPINDSLLVGGVVLRPNPAAASSSSSSSVSYPIIDLSEVASAPAPASVPAPVAVVQTSPQNAGEKNEVEETLLKDLEEMGFKQVDLNKEILRLNEYDLEKSVDDLCGVSEWDPILEELNEMGFCDTERNKELLKKNNGSIKRVVMDLIAGEKKWI</sequence>
<keyword evidence="2" id="KW-1185">Reference proteome</keyword>
<accession>A0ACC0AW89</accession>
<gene>
    <name evidence="1" type="ORF">M9H77_24462</name>
</gene>
<protein>
    <submittedName>
        <fullName evidence="1">Uncharacterized protein</fullName>
    </submittedName>
</protein>
<proteinExistence type="predicted"/>
<evidence type="ECO:0000313" key="2">
    <source>
        <dbReference type="Proteomes" id="UP001060085"/>
    </source>
</evidence>
<evidence type="ECO:0000313" key="1">
    <source>
        <dbReference type="EMBL" id="KAI5665139.1"/>
    </source>
</evidence>
<reference evidence="2" key="1">
    <citation type="journal article" date="2023" name="Nat. Plants">
        <title>Single-cell RNA sequencing provides a high-resolution roadmap for understanding the multicellular compartmentation of specialized metabolism.</title>
        <authorList>
            <person name="Sun S."/>
            <person name="Shen X."/>
            <person name="Li Y."/>
            <person name="Li Y."/>
            <person name="Wang S."/>
            <person name="Li R."/>
            <person name="Zhang H."/>
            <person name="Shen G."/>
            <person name="Guo B."/>
            <person name="Wei J."/>
            <person name="Xu J."/>
            <person name="St-Pierre B."/>
            <person name="Chen S."/>
            <person name="Sun C."/>
        </authorList>
    </citation>
    <scope>NUCLEOTIDE SEQUENCE [LARGE SCALE GENOMIC DNA]</scope>
</reference>
<comment type="caution">
    <text evidence="1">The sequence shown here is derived from an EMBL/GenBank/DDBJ whole genome shotgun (WGS) entry which is preliminary data.</text>
</comment>
<organism evidence="1 2">
    <name type="scientific">Catharanthus roseus</name>
    <name type="common">Madagascar periwinkle</name>
    <name type="synonym">Vinca rosea</name>
    <dbReference type="NCBI Taxonomy" id="4058"/>
    <lineage>
        <taxon>Eukaryota</taxon>
        <taxon>Viridiplantae</taxon>
        <taxon>Streptophyta</taxon>
        <taxon>Embryophyta</taxon>
        <taxon>Tracheophyta</taxon>
        <taxon>Spermatophyta</taxon>
        <taxon>Magnoliopsida</taxon>
        <taxon>eudicotyledons</taxon>
        <taxon>Gunneridae</taxon>
        <taxon>Pentapetalae</taxon>
        <taxon>asterids</taxon>
        <taxon>lamiids</taxon>
        <taxon>Gentianales</taxon>
        <taxon>Apocynaceae</taxon>
        <taxon>Rauvolfioideae</taxon>
        <taxon>Vinceae</taxon>
        <taxon>Catharanthinae</taxon>
        <taxon>Catharanthus</taxon>
    </lineage>
</organism>
<dbReference type="Proteomes" id="UP001060085">
    <property type="component" value="Linkage Group LG05"/>
</dbReference>
<name>A0ACC0AW89_CATRO</name>